<comment type="catalytic activity">
    <reaction evidence="9">
        <text>L-seryl-[protein] + UDP-N-acetyl-alpha-D-glucosamine = 3-O-(N-acetyl-beta-D-glucosaminyl)-L-seryl-[protein] + UDP + H(+)</text>
        <dbReference type="Rhea" id="RHEA:48904"/>
        <dbReference type="Rhea" id="RHEA-COMP:9863"/>
        <dbReference type="Rhea" id="RHEA-COMP:12251"/>
        <dbReference type="ChEBI" id="CHEBI:15378"/>
        <dbReference type="ChEBI" id="CHEBI:29999"/>
        <dbReference type="ChEBI" id="CHEBI:57705"/>
        <dbReference type="ChEBI" id="CHEBI:58223"/>
        <dbReference type="ChEBI" id="CHEBI:90838"/>
        <dbReference type="EC" id="2.4.1.255"/>
    </reaction>
</comment>
<evidence type="ECO:0000256" key="2">
    <source>
        <dbReference type="ARBA" id="ARBA00022676"/>
    </source>
</evidence>
<comment type="catalytic activity">
    <reaction evidence="10">
        <text>L-threonyl-[protein] + UDP-N-acetyl-alpha-D-glucosamine = 3-O-(N-acetyl-beta-D-glucosaminyl)-L-threonyl-[protein] + UDP + H(+)</text>
        <dbReference type="Rhea" id="RHEA:48908"/>
        <dbReference type="Rhea" id="RHEA-COMP:11060"/>
        <dbReference type="Rhea" id="RHEA-COMP:12252"/>
        <dbReference type="ChEBI" id="CHEBI:15378"/>
        <dbReference type="ChEBI" id="CHEBI:30013"/>
        <dbReference type="ChEBI" id="CHEBI:57705"/>
        <dbReference type="ChEBI" id="CHEBI:58223"/>
        <dbReference type="ChEBI" id="CHEBI:90840"/>
        <dbReference type="EC" id="2.4.1.255"/>
    </reaction>
</comment>
<keyword evidence="12" id="KW-1185">Reference proteome</keyword>
<dbReference type="Pfam" id="PF04577">
    <property type="entry name" value="Glyco_transf_61"/>
    <property type="match status" value="1"/>
</dbReference>
<name>A0ABM0M5H9_SACKO</name>
<sequence>MFIAFEMFHLNERTTSVFLIYAHPEGALDALWYDVFKHVYRFGKLKNKTNTIFTETLMVLNMGWFSPIRIQPENILYLDKFQQRILSSYGLGECVSVPNCKKLRIRFLARHDRIYHPRSKGIGRRTSNEQELIEVLEDVFPYEDIKALNFHSIPFSKQLYEIRHTDILISMHGAALTHVLFMPPYSALLEIRIPGFSHGAFQTLAAEARVYHKATYINVSSDDIELPVVQIVKNLKTIIDKICSRVTWE</sequence>
<dbReference type="GeneID" id="102800924"/>
<evidence type="ECO:0000313" key="12">
    <source>
        <dbReference type="Proteomes" id="UP000694865"/>
    </source>
</evidence>
<keyword evidence="5" id="KW-0256">Endoplasmic reticulum</keyword>
<keyword evidence="4" id="KW-0732">Signal</keyword>
<dbReference type="RefSeq" id="XP_006815270.1">
    <property type="nucleotide sequence ID" value="XM_006815207.1"/>
</dbReference>
<keyword evidence="3" id="KW-0808">Transferase</keyword>
<evidence type="ECO:0000256" key="6">
    <source>
        <dbReference type="ARBA" id="ARBA00023180"/>
    </source>
</evidence>
<evidence type="ECO:0000256" key="10">
    <source>
        <dbReference type="ARBA" id="ARBA00049432"/>
    </source>
</evidence>
<evidence type="ECO:0000256" key="7">
    <source>
        <dbReference type="ARBA" id="ARBA00040944"/>
    </source>
</evidence>
<evidence type="ECO:0000256" key="8">
    <source>
        <dbReference type="ARBA" id="ARBA00042574"/>
    </source>
</evidence>
<gene>
    <name evidence="13" type="primary">LOC102800924</name>
</gene>
<keyword evidence="6" id="KW-0325">Glycoprotein</keyword>
<keyword evidence="2" id="KW-0328">Glycosyltransferase</keyword>
<feature type="domain" description="Glycosyltransferase 61 catalytic" evidence="11">
    <location>
        <begin position="95"/>
        <end position="186"/>
    </location>
</feature>
<protein>
    <recommendedName>
        <fullName evidence="7">EGF domain-specific O-linked N-acetylglucosamine transferase</fullName>
        <ecNumber evidence="1">2.4.1.255</ecNumber>
    </recommendedName>
    <alternativeName>
        <fullName evidence="8">Extracellular O-linked N-acetylglucosamine transferase</fullName>
    </alternativeName>
</protein>
<evidence type="ECO:0000256" key="3">
    <source>
        <dbReference type="ARBA" id="ARBA00022679"/>
    </source>
</evidence>
<reference evidence="13" key="1">
    <citation type="submission" date="2025-08" db="UniProtKB">
        <authorList>
            <consortium name="RefSeq"/>
        </authorList>
    </citation>
    <scope>IDENTIFICATION</scope>
    <source>
        <tissue evidence="13">Testes</tissue>
    </source>
</reference>
<evidence type="ECO:0000256" key="4">
    <source>
        <dbReference type="ARBA" id="ARBA00022729"/>
    </source>
</evidence>
<accession>A0ABM0M5H9</accession>
<dbReference type="Proteomes" id="UP000694865">
    <property type="component" value="Unplaced"/>
</dbReference>
<evidence type="ECO:0000256" key="5">
    <source>
        <dbReference type="ARBA" id="ARBA00022824"/>
    </source>
</evidence>
<dbReference type="EC" id="2.4.1.255" evidence="1"/>
<organism evidence="12 13">
    <name type="scientific">Saccoglossus kowalevskii</name>
    <name type="common">Acorn worm</name>
    <dbReference type="NCBI Taxonomy" id="10224"/>
    <lineage>
        <taxon>Eukaryota</taxon>
        <taxon>Metazoa</taxon>
        <taxon>Hemichordata</taxon>
        <taxon>Enteropneusta</taxon>
        <taxon>Harrimaniidae</taxon>
        <taxon>Saccoglossus</taxon>
    </lineage>
</organism>
<dbReference type="InterPro" id="IPR049625">
    <property type="entry name" value="Glyco_transf_61_cat"/>
</dbReference>
<evidence type="ECO:0000259" key="11">
    <source>
        <dbReference type="Pfam" id="PF04577"/>
    </source>
</evidence>
<evidence type="ECO:0000313" key="13">
    <source>
        <dbReference type="RefSeq" id="XP_006815270.1"/>
    </source>
</evidence>
<dbReference type="InterPro" id="IPR007657">
    <property type="entry name" value="Glycosyltransferase_61"/>
</dbReference>
<evidence type="ECO:0000256" key="1">
    <source>
        <dbReference type="ARBA" id="ARBA00011970"/>
    </source>
</evidence>
<dbReference type="PANTHER" id="PTHR20961:SF148">
    <property type="entry name" value="EGF DOMAIN-SPECIFIC O-LINKED N-ACETYLGLUCOSAMINE TRANSFERASE"/>
    <property type="match status" value="1"/>
</dbReference>
<evidence type="ECO:0000256" key="9">
    <source>
        <dbReference type="ARBA" id="ARBA00048317"/>
    </source>
</evidence>
<dbReference type="PANTHER" id="PTHR20961">
    <property type="entry name" value="GLYCOSYLTRANSFERASE"/>
    <property type="match status" value="1"/>
</dbReference>
<proteinExistence type="predicted"/>